<dbReference type="EMBL" id="CP048649">
    <property type="protein sequence ID" value="QIB70381.1"/>
    <property type="molecule type" value="Genomic_DNA"/>
</dbReference>
<evidence type="ECO:0000259" key="1">
    <source>
        <dbReference type="Pfam" id="PF01796"/>
    </source>
</evidence>
<sequence>MNNTRIYTFSVLYTSFGEFNKDVPYVAAILEQEDGLRFPVRLSGYNPNQEIKIGQTVKIQKNQDGTCDYML</sequence>
<dbReference type="KEGG" id="abut:Ami103574_14255"/>
<evidence type="ECO:0000313" key="3">
    <source>
        <dbReference type="Proteomes" id="UP000466848"/>
    </source>
</evidence>
<protein>
    <submittedName>
        <fullName evidence="2">OB-fold domain-containing protein</fullName>
    </submittedName>
</protein>
<name>A0A858BWC2_9FIRM</name>
<dbReference type="InterPro" id="IPR002878">
    <property type="entry name" value="ChsH2_C"/>
</dbReference>
<dbReference type="AlphaFoldDB" id="A0A858BWC2"/>
<dbReference type="RefSeq" id="WP_163067619.1">
    <property type="nucleotide sequence ID" value="NZ_CP048649.1"/>
</dbReference>
<feature type="domain" description="ChsH2 C-terminal OB-fold" evidence="1">
    <location>
        <begin position="5"/>
        <end position="59"/>
    </location>
</feature>
<dbReference type="InterPro" id="IPR012340">
    <property type="entry name" value="NA-bd_OB-fold"/>
</dbReference>
<dbReference type="Proteomes" id="UP000466848">
    <property type="component" value="Chromosome"/>
</dbReference>
<reference evidence="2 3" key="1">
    <citation type="submission" date="2020-02" db="EMBL/GenBank/DDBJ databases">
        <authorList>
            <person name="Kim Y.B."/>
            <person name="Roh S.W."/>
        </authorList>
    </citation>
    <scope>NUCLEOTIDE SEQUENCE [LARGE SCALE GENOMIC DNA]</scope>
    <source>
        <strain evidence="2 3">DSM 103574</strain>
    </source>
</reference>
<dbReference type="Pfam" id="PF01796">
    <property type="entry name" value="OB_ChsH2_C"/>
    <property type="match status" value="1"/>
</dbReference>
<accession>A0A858BWC2</accession>
<gene>
    <name evidence="2" type="ORF">Ami103574_14255</name>
</gene>
<organism evidence="2 3">
    <name type="scientific">Aminipila butyrica</name>
    <dbReference type="NCBI Taxonomy" id="433296"/>
    <lineage>
        <taxon>Bacteria</taxon>
        <taxon>Bacillati</taxon>
        <taxon>Bacillota</taxon>
        <taxon>Clostridia</taxon>
        <taxon>Peptostreptococcales</taxon>
        <taxon>Anaerovoracaceae</taxon>
        <taxon>Aminipila</taxon>
    </lineage>
</organism>
<proteinExistence type="predicted"/>
<keyword evidence="3" id="KW-1185">Reference proteome</keyword>
<dbReference type="SUPFAM" id="SSF50249">
    <property type="entry name" value="Nucleic acid-binding proteins"/>
    <property type="match status" value="1"/>
</dbReference>
<evidence type="ECO:0000313" key="2">
    <source>
        <dbReference type="EMBL" id="QIB70381.1"/>
    </source>
</evidence>